<feature type="transmembrane region" description="Helical" evidence="1">
    <location>
        <begin position="306"/>
        <end position="326"/>
    </location>
</feature>
<dbReference type="EMBL" id="BRXY01000084">
    <property type="protein sequence ID" value="GMH63400.1"/>
    <property type="molecule type" value="Genomic_DNA"/>
</dbReference>
<comment type="caution">
    <text evidence="3">The sequence shown here is derived from an EMBL/GenBank/DDBJ whole genome shotgun (WGS) entry which is preliminary data.</text>
</comment>
<feature type="chain" id="PRO_5040816587" description="EGF-like domain-containing protein" evidence="2">
    <location>
        <begin position="19"/>
        <end position="394"/>
    </location>
</feature>
<accession>A0A9W7A8S7</accession>
<evidence type="ECO:0000313" key="3">
    <source>
        <dbReference type="EMBL" id="GMH63400.1"/>
    </source>
</evidence>
<evidence type="ECO:0000313" key="4">
    <source>
        <dbReference type="Proteomes" id="UP001165085"/>
    </source>
</evidence>
<feature type="signal peptide" evidence="2">
    <location>
        <begin position="1"/>
        <end position="18"/>
    </location>
</feature>
<feature type="transmembrane region" description="Helical" evidence="1">
    <location>
        <begin position="96"/>
        <end position="114"/>
    </location>
</feature>
<feature type="transmembrane region" description="Helical" evidence="1">
    <location>
        <begin position="240"/>
        <end position="259"/>
    </location>
</feature>
<keyword evidence="2" id="KW-0732">Signal</keyword>
<keyword evidence="1" id="KW-0472">Membrane</keyword>
<evidence type="ECO:0008006" key="5">
    <source>
        <dbReference type="Google" id="ProtNLM"/>
    </source>
</evidence>
<gene>
    <name evidence="3" type="ORF">TrST_g1624</name>
</gene>
<feature type="transmembrane region" description="Helical" evidence="1">
    <location>
        <begin position="332"/>
        <end position="356"/>
    </location>
</feature>
<feature type="transmembrane region" description="Helical" evidence="1">
    <location>
        <begin position="214"/>
        <end position="234"/>
    </location>
</feature>
<dbReference type="OrthoDB" id="191216at2759"/>
<keyword evidence="1" id="KW-1133">Transmembrane helix</keyword>
<dbReference type="AlphaFoldDB" id="A0A9W7A8S7"/>
<protein>
    <recommendedName>
        <fullName evidence="5">EGF-like domain-containing protein</fullName>
    </recommendedName>
</protein>
<name>A0A9W7A8S7_9STRA</name>
<reference evidence="4" key="1">
    <citation type="journal article" date="2023" name="Commun. Biol.">
        <title>Genome analysis of Parmales, the sister group of diatoms, reveals the evolutionary specialization of diatoms from phago-mixotrophs to photoautotrophs.</title>
        <authorList>
            <person name="Ban H."/>
            <person name="Sato S."/>
            <person name="Yoshikawa S."/>
            <person name="Yamada K."/>
            <person name="Nakamura Y."/>
            <person name="Ichinomiya M."/>
            <person name="Sato N."/>
            <person name="Blanc-Mathieu R."/>
            <person name="Endo H."/>
            <person name="Kuwata A."/>
            <person name="Ogata H."/>
        </authorList>
    </citation>
    <scope>NUCLEOTIDE SEQUENCE [LARGE SCALE GENOMIC DNA]</scope>
    <source>
        <strain evidence="4">NIES 3701</strain>
    </source>
</reference>
<keyword evidence="1" id="KW-0812">Transmembrane</keyword>
<evidence type="ECO:0000256" key="2">
    <source>
        <dbReference type="SAM" id="SignalP"/>
    </source>
</evidence>
<feature type="transmembrane region" description="Helical" evidence="1">
    <location>
        <begin position="134"/>
        <end position="152"/>
    </location>
</feature>
<proteinExistence type="predicted"/>
<organism evidence="3 4">
    <name type="scientific">Triparma strigata</name>
    <dbReference type="NCBI Taxonomy" id="1606541"/>
    <lineage>
        <taxon>Eukaryota</taxon>
        <taxon>Sar</taxon>
        <taxon>Stramenopiles</taxon>
        <taxon>Ochrophyta</taxon>
        <taxon>Bolidophyceae</taxon>
        <taxon>Parmales</taxon>
        <taxon>Triparmaceae</taxon>
        <taxon>Triparma</taxon>
    </lineage>
</organism>
<evidence type="ECO:0000256" key="1">
    <source>
        <dbReference type="SAM" id="Phobius"/>
    </source>
</evidence>
<feature type="transmembrane region" description="Helical" evidence="1">
    <location>
        <begin position="172"/>
        <end position="193"/>
    </location>
</feature>
<dbReference type="Proteomes" id="UP001165085">
    <property type="component" value="Unassembled WGS sequence"/>
</dbReference>
<keyword evidence="4" id="KW-1185">Reference proteome</keyword>
<sequence>MGVAKWLLASYLFGFASARPDIPEIGAYSNPVPPNNNDTVKFGPCDVEVDCPIYQYCYTTPEYAQYEDAAGSCDCYYFYGNSGPECEVFPGGLRPALASFVMVLSIVSFGLWSATLKQLMAVKAFKARSASGHVVIACMIANWFEILMPLSYVIYTTGSDSSYMSHDVLRGLSFGLCVVFKLGGILEVPIMWMDIVIKSPGMNSDENKAKFKKIALGLRILSVSSGLFIIVLMTSGNTPLAAVFVLLLVMLCIVIYQVSSRKLAKMICKNFFELGYSPDDSKFTSSAEKSGHSAAKNILLVSNKNVAVSVLFIVVMVGYSATAKVPEQGKGVLAFIFIHLFLADLAVFQAIFRGYVRLGARKKLQKAGYMKGSSQVTSTSTATTVISKSSVEGL</sequence>